<dbReference type="KEGG" id="csn:Cyast_2276"/>
<keyword evidence="1" id="KW-0732">Signal</keyword>
<dbReference type="BioCyc" id="CSTA292563:G1353-2280-MONOMER"/>
<dbReference type="HOGENOM" id="CLU_1033876_0_0_3"/>
<evidence type="ECO:0000313" key="3">
    <source>
        <dbReference type="Proteomes" id="UP000010483"/>
    </source>
</evidence>
<evidence type="ECO:0000256" key="1">
    <source>
        <dbReference type="SAM" id="SignalP"/>
    </source>
</evidence>
<dbReference type="EMBL" id="CP003940">
    <property type="protein sequence ID" value="AFZ48225.1"/>
    <property type="molecule type" value="Genomic_DNA"/>
</dbReference>
<name>K9YPA6_CYASC</name>
<evidence type="ECO:0008006" key="4">
    <source>
        <dbReference type="Google" id="ProtNLM"/>
    </source>
</evidence>
<reference evidence="3" key="1">
    <citation type="journal article" date="2013" name="Proc. Natl. Acad. Sci. U.S.A.">
        <title>Improving the coverage of the cyanobacterial phylum using diversity-driven genome sequencing.</title>
        <authorList>
            <person name="Shih P.M."/>
            <person name="Wu D."/>
            <person name="Latifi A."/>
            <person name="Axen S.D."/>
            <person name="Fewer D.P."/>
            <person name="Talla E."/>
            <person name="Calteau A."/>
            <person name="Cai F."/>
            <person name="Tandeau de Marsac N."/>
            <person name="Rippka R."/>
            <person name="Herdman M."/>
            <person name="Sivonen K."/>
            <person name="Coursin T."/>
            <person name="Laurent T."/>
            <person name="Goodwin L."/>
            <person name="Nolan M."/>
            <person name="Davenport K.W."/>
            <person name="Han C.S."/>
            <person name="Rubin E.M."/>
            <person name="Eisen J.A."/>
            <person name="Woyke T."/>
            <person name="Gugger M."/>
            <person name="Kerfeld C.A."/>
        </authorList>
    </citation>
    <scope>NUCLEOTIDE SEQUENCE [LARGE SCALE GENOMIC DNA]</scope>
    <source>
        <strain evidence="3">ATCC 29140 / PCC 7202</strain>
    </source>
</reference>
<evidence type="ECO:0000313" key="2">
    <source>
        <dbReference type="EMBL" id="AFZ48225.1"/>
    </source>
</evidence>
<protein>
    <recommendedName>
        <fullName evidence="4">PEP motif anchor domain protein</fullName>
    </recommendedName>
</protein>
<organism evidence="2 3">
    <name type="scientific">Cyanobacterium stanieri (strain ATCC 29140 / PCC 7202)</name>
    <dbReference type="NCBI Taxonomy" id="292563"/>
    <lineage>
        <taxon>Bacteria</taxon>
        <taxon>Bacillati</taxon>
        <taxon>Cyanobacteriota</taxon>
        <taxon>Cyanophyceae</taxon>
        <taxon>Oscillatoriophycideae</taxon>
        <taxon>Chroococcales</taxon>
        <taxon>Geminocystaceae</taxon>
        <taxon>Cyanobacterium</taxon>
    </lineage>
</organism>
<feature type="chain" id="PRO_5003938861" description="PEP motif anchor domain protein" evidence="1">
    <location>
        <begin position="31"/>
        <end position="295"/>
    </location>
</feature>
<dbReference type="Proteomes" id="UP000010483">
    <property type="component" value="Chromosome"/>
</dbReference>
<gene>
    <name evidence="2" type="ordered locus">Cyast_2276</name>
</gene>
<dbReference type="InterPro" id="IPR013424">
    <property type="entry name" value="Ice-binding_C"/>
</dbReference>
<dbReference type="NCBIfam" id="TIGR02595">
    <property type="entry name" value="PEP_CTERM"/>
    <property type="match status" value="1"/>
</dbReference>
<feature type="signal peptide" evidence="1">
    <location>
        <begin position="1"/>
        <end position="30"/>
    </location>
</feature>
<accession>K9YPA6</accession>
<dbReference type="AlphaFoldDB" id="K9YPA6"/>
<keyword evidence="3" id="KW-1185">Reference proteome</keyword>
<sequence length="295" mass="31750">MKIKSTAQLLGVGLGTALGSLALLSAPAFSATLINEGNDEDAFIDKYGITKIGEVECKAGGSSRECFFGLNGSSTGTPQSDLDFVWSNGLEYQYTLTWDPTKNEAVFTFFDPFKTFDSDLEVFIGGDRSINYTFEQQELDQFNAFGLITKVDTQLPSNGQTVVDNNTTITLGVDTVEFVDGDNNSVLSPETLNISVSSTSPTTLGQQFNKLFYVINDTDRAAGVEIGKMTGFFSLDWDDINPQTSGANARVSFELKLFDPPGTSSTVTTPEPTVILGLLGVGTLGIVSKKRKTEV</sequence>
<proteinExistence type="predicted"/>